<reference evidence="4" key="1">
    <citation type="submission" date="2017-01" db="EMBL/GenBank/DDBJ databases">
        <authorList>
            <person name="Varghese N."/>
            <person name="Submissions S."/>
        </authorList>
    </citation>
    <scope>NUCLEOTIDE SEQUENCE [LARGE SCALE GENOMIC DNA]</scope>
    <source>
        <strain evidence="4">DSM 45196</strain>
    </source>
</reference>
<evidence type="ECO:0000256" key="1">
    <source>
        <dbReference type="ARBA" id="ARBA00022747"/>
    </source>
</evidence>
<dbReference type="InterPro" id="IPR051268">
    <property type="entry name" value="Type-I_R_enzyme_R_subunit"/>
</dbReference>
<keyword evidence="4" id="KW-1185">Reference proteome</keyword>
<evidence type="ECO:0000313" key="4">
    <source>
        <dbReference type="Proteomes" id="UP000186795"/>
    </source>
</evidence>
<accession>A0A1N7KCQ6</accession>
<name>A0A1N7KCQ6_9BACL</name>
<dbReference type="InterPro" id="IPR021810">
    <property type="entry name" value="T1RH-like_C"/>
</dbReference>
<dbReference type="EMBL" id="FTOD01000003">
    <property type="protein sequence ID" value="SIS59351.1"/>
    <property type="molecule type" value="Genomic_DNA"/>
</dbReference>
<dbReference type="PANTHER" id="PTHR30195:SF15">
    <property type="entry name" value="TYPE I RESTRICTION ENZYME HINDI ENDONUCLEASE SUBUNIT"/>
    <property type="match status" value="1"/>
</dbReference>
<sequence>MDYLLRRLLKGKVRAVQRDNMVQAKKFSEMLEQAIIKYQNRAIETAQVIVEMIELAKEMNQAHRRGEDLGLSKEEVAFYDALASNGSAKEMMEDDILKQIARDLTRAIKNDMSIDWNLRKSVQAKMRVNIKKLLRKYGYPPDQQKDAVETVMKQAHLMCLSETETI</sequence>
<keyword evidence="1" id="KW-0680">Restriction system</keyword>
<protein>
    <submittedName>
        <fullName evidence="3">Type I restriction enzyme, R subunit</fullName>
    </submittedName>
</protein>
<organism evidence="3 4">
    <name type="scientific">Kroppenstedtia eburnea</name>
    <dbReference type="NCBI Taxonomy" id="714067"/>
    <lineage>
        <taxon>Bacteria</taxon>
        <taxon>Bacillati</taxon>
        <taxon>Bacillota</taxon>
        <taxon>Bacilli</taxon>
        <taxon>Bacillales</taxon>
        <taxon>Thermoactinomycetaceae</taxon>
        <taxon>Kroppenstedtia</taxon>
    </lineage>
</organism>
<dbReference type="PANTHER" id="PTHR30195">
    <property type="entry name" value="TYPE I SITE-SPECIFIC DEOXYRIBONUCLEASE PROTEIN SUBUNIT M AND R"/>
    <property type="match status" value="1"/>
</dbReference>
<evidence type="ECO:0000259" key="2">
    <source>
        <dbReference type="Pfam" id="PF11867"/>
    </source>
</evidence>
<dbReference type="Proteomes" id="UP000186795">
    <property type="component" value="Unassembled WGS sequence"/>
</dbReference>
<dbReference type="AlphaFoldDB" id="A0A1N7KCQ6"/>
<evidence type="ECO:0000313" key="3">
    <source>
        <dbReference type="EMBL" id="SIS59351.1"/>
    </source>
</evidence>
<dbReference type="Pfam" id="PF11867">
    <property type="entry name" value="T1RH-like_C"/>
    <property type="match status" value="1"/>
</dbReference>
<feature type="domain" description="Type I restriction enzyme HindI endonuclease subunit-like C-terminal" evidence="2">
    <location>
        <begin position="4"/>
        <end position="159"/>
    </location>
</feature>
<gene>
    <name evidence="3" type="ORF">SAMN05421790_1032</name>
</gene>
<dbReference type="GO" id="GO:0009307">
    <property type="term" value="P:DNA restriction-modification system"/>
    <property type="evidence" value="ECO:0007669"/>
    <property type="project" value="UniProtKB-KW"/>
</dbReference>
<proteinExistence type="predicted"/>